<dbReference type="AlphaFoldDB" id="A0AAV8QK57"/>
<dbReference type="FunFam" id="1.10.510.10:FF:000084">
    <property type="entry name" value="Wall-associated receptor kinase 2"/>
    <property type="match status" value="1"/>
</dbReference>
<evidence type="ECO:0000313" key="18">
    <source>
        <dbReference type="EMBL" id="KAJ8472145.1"/>
    </source>
</evidence>
<sequence length="736" mass="81721">MTTAWQMLLLQLLWQASASTAPIAREGCQEWCGDVEVPYPFGMGDGCFLEGFDVTCNSSFKPPKPFPGGGNIEALDISLDGLMTVNHFIAHDCYDKNGVSTRSNQPSIDLSQRPYKFSDARNKFVSIGCDTQAYVIDRDYKFWTGCASLCDNMSYVINGTCSGIGCCETSVPKGLRAFNISLRSYYNHRYCGEFSPCSYAFLADHSFEFNATMFSSYEKVETRPVTLEWAVGNKACEEARNDKDFACVAEQSECYNSTNGQGYRCNCSQGYQGNPYLEGGCKDVNECEDEAKNQCIDQCQNTEGSYFCVCQKGMKGDGRRNGTGCSRKLPYLQMGLGLGICILFLVASISWLYWIIRKRRLMKLREKFFEQNGGLLLRQQITPLGGAANALRIFTSEELQRATDNYDESHIIGKGGFGTVYKGVLLDHRVVAIKRSRISDEGQIQQFINEVVVLSNIIHRNVVKLLGCCFETQVPLLVYEFMSNGTLSECLHDEGHAASLTLESRLRIAAESAEALAYLHSSAITPIIHRDVKSSNILLDENYSAKVSDFGTSRLVPFDRSCLNSLVRGTFGYLDPEYFHTGQFTDKSDVYSFGVVLVELLTGERAITGARSGQGNGNLASYFVGCMNENRLMEIVENRVVQEGSMEKLVAVAELAKRCLLLSGEGRPTMKEVAMVLDGIRTFKKHPWVKEGNEAFFEPLLPQPLLPQPTLVCSAGGSLCERDSSYSAMVPLNIMR</sequence>
<keyword evidence="4" id="KW-0808">Transferase</keyword>
<feature type="chain" id="PRO_5043451483" description="Protein kinase domain-containing protein" evidence="16">
    <location>
        <begin position="19"/>
        <end position="736"/>
    </location>
</feature>
<dbReference type="InterPro" id="IPR001245">
    <property type="entry name" value="Ser-Thr/Tyr_kinase_cat_dom"/>
</dbReference>
<dbReference type="PANTHER" id="PTHR27005:SF283">
    <property type="entry name" value="OS02G0633066 PROTEIN"/>
    <property type="match status" value="1"/>
</dbReference>
<keyword evidence="8" id="KW-0418">Kinase</keyword>
<dbReference type="InterPro" id="IPR000719">
    <property type="entry name" value="Prot_kinase_dom"/>
</dbReference>
<evidence type="ECO:0000256" key="8">
    <source>
        <dbReference type="ARBA" id="ARBA00022777"/>
    </source>
</evidence>
<evidence type="ECO:0000256" key="14">
    <source>
        <dbReference type="PROSITE-ProRule" id="PRU10141"/>
    </source>
</evidence>
<keyword evidence="10 15" id="KW-1133">Transmembrane helix</keyword>
<keyword evidence="5 15" id="KW-0812">Transmembrane</keyword>
<dbReference type="InterPro" id="IPR008271">
    <property type="entry name" value="Ser/Thr_kinase_AS"/>
</dbReference>
<evidence type="ECO:0000256" key="11">
    <source>
        <dbReference type="ARBA" id="ARBA00023136"/>
    </source>
</evidence>
<comment type="subcellular location">
    <subcellularLocation>
        <location evidence="1">Membrane</location>
        <topology evidence="1">Single-pass type I membrane protein</topology>
    </subcellularLocation>
</comment>
<dbReference type="SMART" id="SM00179">
    <property type="entry name" value="EGF_CA"/>
    <property type="match status" value="1"/>
</dbReference>
<evidence type="ECO:0000256" key="10">
    <source>
        <dbReference type="ARBA" id="ARBA00022989"/>
    </source>
</evidence>
<dbReference type="SUPFAM" id="SSF56112">
    <property type="entry name" value="Protein kinase-like (PK-like)"/>
    <property type="match status" value="1"/>
</dbReference>
<gene>
    <name evidence="18" type="ORF">OPV22_026488</name>
</gene>
<dbReference type="GO" id="GO:0005886">
    <property type="term" value="C:plasma membrane"/>
    <property type="evidence" value="ECO:0007669"/>
    <property type="project" value="TreeGrafter"/>
</dbReference>
<dbReference type="PROSITE" id="PS01187">
    <property type="entry name" value="EGF_CA"/>
    <property type="match status" value="1"/>
</dbReference>
<keyword evidence="19" id="KW-1185">Reference proteome</keyword>
<keyword evidence="9 14" id="KW-0067">ATP-binding</keyword>
<dbReference type="SMART" id="SM00220">
    <property type="entry name" value="S_TKc"/>
    <property type="match status" value="1"/>
</dbReference>
<dbReference type="InterPro" id="IPR018097">
    <property type="entry name" value="EGF_Ca-bd_CS"/>
</dbReference>
<feature type="transmembrane region" description="Helical" evidence="15">
    <location>
        <begin position="331"/>
        <end position="356"/>
    </location>
</feature>
<dbReference type="InterPro" id="IPR011009">
    <property type="entry name" value="Kinase-like_dom_sf"/>
</dbReference>
<dbReference type="GO" id="GO:0030247">
    <property type="term" value="F:polysaccharide binding"/>
    <property type="evidence" value="ECO:0007669"/>
    <property type="project" value="InterPro"/>
</dbReference>
<dbReference type="Gene3D" id="2.90.20.10">
    <property type="entry name" value="Plasmodium vivax P25 domain"/>
    <property type="match status" value="1"/>
</dbReference>
<evidence type="ECO:0000256" key="15">
    <source>
        <dbReference type="SAM" id="Phobius"/>
    </source>
</evidence>
<dbReference type="FunFam" id="3.30.200.20:FF:000043">
    <property type="entry name" value="Wall-associated receptor kinase 2"/>
    <property type="match status" value="1"/>
</dbReference>
<keyword evidence="12" id="KW-1015">Disulfide bond</keyword>
<dbReference type="GO" id="GO:0004674">
    <property type="term" value="F:protein serine/threonine kinase activity"/>
    <property type="evidence" value="ECO:0007669"/>
    <property type="project" value="UniProtKB-KW"/>
</dbReference>
<dbReference type="InterPro" id="IPR017441">
    <property type="entry name" value="Protein_kinase_ATP_BS"/>
</dbReference>
<dbReference type="EMBL" id="JAQQAF010000007">
    <property type="protein sequence ID" value="KAJ8472145.1"/>
    <property type="molecule type" value="Genomic_DNA"/>
</dbReference>
<dbReference type="Pfam" id="PF07714">
    <property type="entry name" value="PK_Tyr_Ser-Thr"/>
    <property type="match status" value="1"/>
</dbReference>
<dbReference type="InterPro" id="IPR001881">
    <property type="entry name" value="EGF-like_Ca-bd_dom"/>
</dbReference>
<evidence type="ECO:0000256" key="1">
    <source>
        <dbReference type="ARBA" id="ARBA00004479"/>
    </source>
</evidence>
<evidence type="ECO:0000256" key="7">
    <source>
        <dbReference type="ARBA" id="ARBA00022741"/>
    </source>
</evidence>
<dbReference type="PROSITE" id="PS00108">
    <property type="entry name" value="PROTEIN_KINASE_ST"/>
    <property type="match status" value="1"/>
</dbReference>
<accession>A0AAV8QK57</accession>
<evidence type="ECO:0000256" key="3">
    <source>
        <dbReference type="ARBA" id="ARBA00022536"/>
    </source>
</evidence>
<dbReference type="GO" id="GO:0005524">
    <property type="term" value="F:ATP binding"/>
    <property type="evidence" value="ECO:0007669"/>
    <property type="project" value="UniProtKB-UniRule"/>
</dbReference>
<feature type="signal peptide" evidence="16">
    <location>
        <begin position="1"/>
        <end position="18"/>
    </location>
</feature>
<dbReference type="Gene3D" id="3.30.200.20">
    <property type="entry name" value="Phosphorylase Kinase, domain 1"/>
    <property type="match status" value="1"/>
</dbReference>
<dbReference type="PROSITE" id="PS50011">
    <property type="entry name" value="PROTEIN_KINASE_DOM"/>
    <property type="match status" value="1"/>
</dbReference>
<feature type="binding site" evidence="14">
    <location>
        <position position="434"/>
    </location>
    <ligand>
        <name>ATP</name>
        <dbReference type="ChEBI" id="CHEBI:30616"/>
    </ligand>
</feature>
<keyword evidence="13" id="KW-0325">Glycoprotein</keyword>
<dbReference type="InterPro" id="IPR025287">
    <property type="entry name" value="WAK_GUB"/>
</dbReference>
<organism evidence="18 19">
    <name type="scientific">Ensete ventricosum</name>
    <name type="common">Abyssinian banana</name>
    <name type="synonym">Musa ensete</name>
    <dbReference type="NCBI Taxonomy" id="4639"/>
    <lineage>
        <taxon>Eukaryota</taxon>
        <taxon>Viridiplantae</taxon>
        <taxon>Streptophyta</taxon>
        <taxon>Embryophyta</taxon>
        <taxon>Tracheophyta</taxon>
        <taxon>Spermatophyta</taxon>
        <taxon>Magnoliopsida</taxon>
        <taxon>Liliopsida</taxon>
        <taxon>Zingiberales</taxon>
        <taxon>Musaceae</taxon>
        <taxon>Ensete</taxon>
    </lineage>
</organism>
<dbReference type="SMART" id="SM00181">
    <property type="entry name" value="EGF"/>
    <property type="match status" value="2"/>
</dbReference>
<dbReference type="Proteomes" id="UP001222027">
    <property type="component" value="Unassembled WGS sequence"/>
</dbReference>
<dbReference type="PANTHER" id="PTHR27005">
    <property type="entry name" value="WALL-ASSOCIATED RECEPTOR KINASE-LIKE 21"/>
    <property type="match status" value="1"/>
</dbReference>
<keyword evidence="6 16" id="KW-0732">Signal</keyword>
<evidence type="ECO:0000256" key="2">
    <source>
        <dbReference type="ARBA" id="ARBA00022527"/>
    </source>
</evidence>
<evidence type="ECO:0000259" key="17">
    <source>
        <dbReference type="PROSITE" id="PS50011"/>
    </source>
</evidence>
<reference evidence="18 19" key="1">
    <citation type="submission" date="2022-12" db="EMBL/GenBank/DDBJ databases">
        <title>Chromosome-scale assembly of the Ensete ventricosum genome.</title>
        <authorList>
            <person name="Dussert Y."/>
            <person name="Stocks J."/>
            <person name="Wendawek A."/>
            <person name="Woldeyes F."/>
            <person name="Nichols R.A."/>
            <person name="Borrell J.S."/>
        </authorList>
    </citation>
    <scope>NUCLEOTIDE SEQUENCE [LARGE SCALE GENOMIC DNA]</scope>
    <source>
        <strain evidence="19">cv. Maze</strain>
        <tissue evidence="18">Seeds</tissue>
    </source>
</reference>
<dbReference type="Gene3D" id="1.10.510.10">
    <property type="entry name" value="Transferase(Phosphotransferase) domain 1"/>
    <property type="match status" value="1"/>
</dbReference>
<comment type="caution">
    <text evidence="18">The sequence shown here is derived from an EMBL/GenBank/DDBJ whole genome shotgun (WGS) entry which is preliminary data.</text>
</comment>
<dbReference type="InterPro" id="IPR045274">
    <property type="entry name" value="WAK-like"/>
</dbReference>
<evidence type="ECO:0000256" key="16">
    <source>
        <dbReference type="SAM" id="SignalP"/>
    </source>
</evidence>
<dbReference type="SUPFAM" id="SSF57196">
    <property type="entry name" value="EGF/Laminin"/>
    <property type="match status" value="1"/>
</dbReference>
<dbReference type="Pfam" id="PF07645">
    <property type="entry name" value="EGF_CA"/>
    <property type="match status" value="1"/>
</dbReference>
<evidence type="ECO:0000256" key="4">
    <source>
        <dbReference type="ARBA" id="ARBA00022679"/>
    </source>
</evidence>
<dbReference type="CDD" id="cd00054">
    <property type="entry name" value="EGF_CA"/>
    <property type="match status" value="1"/>
</dbReference>
<keyword evidence="2" id="KW-0723">Serine/threonine-protein kinase</keyword>
<dbReference type="CDD" id="cd14066">
    <property type="entry name" value="STKc_IRAK"/>
    <property type="match status" value="1"/>
</dbReference>
<name>A0AAV8QK57_ENSVE</name>
<evidence type="ECO:0000256" key="13">
    <source>
        <dbReference type="ARBA" id="ARBA00023180"/>
    </source>
</evidence>
<keyword evidence="11 15" id="KW-0472">Membrane</keyword>
<dbReference type="InterPro" id="IPR000742">
    <property type="entry name" value="EGF"/>
</dbReference>
<dbReference type="GO" id="GO:0005509">
    <property type="term" value="F:calcium ion binding"/>
    <property type="evidence" value="ECO:0007669"/>
    <property type="project" value="InterPro"/>
</dbReference>
<feature type="domain" description="Protein kinase" evidence="17">
    <location>
        <begin position="406"/>
        <end position="689"/>
    </location>
</feature>
<evidence type="ECO:0000256" key="5">
    <source>
        <dbReference type="ARBA" id="ARBA00022692"/>
    </source>
</evidence>
<dbReference type="InterPro" id="IPR049883">
    <property type="entry name" value="NOTCH1_EGF-like"/>
</dbReference>
<evidence type="ECO:0000256" key="9">
    <source>
        <dbReference type="ARBA" id="ARBA00022840"/>
    </source>
</evidence>
<protein>
    <recommendedName>
        <fullName evidence="17">Protein kinase domain-containing protein</fullName>
    </recommendedName>
</protein>
<evidence type="ECO:0000256" key="6">
    <source>
        <dbReference type="ARBA" id="ARBA00022729"/>
    </source>
</evidence>
<dbReference type="PROSITE" id="PS00107">
    <property type="entry name" value="PROTEIN_KINASE_ATP"/>
    <property type="match status" value="1"/>
</dbReference>
<dbReference type="GO" id="GO:0007166">
    <property type="term" value="P:cell surface receptor signaling pathway"/>
    <property type="evidence" value="ECO:0007669"/>
    <property type="project" value="InterPro"/>
</dbReference>
<keyword evidence="7 14" id="KW-0547">Nucleotide-binding</keyword>
<evidence type="ECO:0000313" key="19">
    <source>
        <dbReference type="Proteomes" id="UP001222027"/>
    </source>
</evidence>
<evidence type="ECO:0000256" key="12">
    <source>
        <dbReference type="ARBA" id="ARBA00023157"/>
    </source>
</evidence>
<keyword evidence="3" id="KW-0245">EGF-like domain</keyword>
<proteinExistence type="predicted"/>
<dbReference type="Pfam" id="PF13947">
    <property type="entry name" value="GUB_WAK_bind"/>
    <property type="match status" value="1"/>
</dbReference>